<protein>
    <submittedName>
        <fullName evidence="2">XRE family transcriptional regulator</fullName>
    </submittedName>
</protein>
<gene>
    <name evidence="2" type="ORF">J4573_16325</name>
</gene>
<feature type="domain" description="HTH cro/C1-type" evidence="1">
    <location>
        <begin position="1"/>
        <end position="46"/>
    </location>
</feature>
<proteinExistence type="predicted"/>
<name>A0A939PGA7_9ACTN</name>
<comment type="caution">
    <text evidence="2">The sequence shown here is derived from an EMBL/GenBank/DDBJ whole genome shotgun (WGS) entry which is preliminary data.</text>
</comment>
<dbReference type="PROSITE" id="PS50943">
    <property type="entry name" value="HTH_CROC1"/>
    <property type="match status" value="2"/>
</dbReference>
<reference evidence="2" key="1">
    <citation type="submission" date="2021-03" db="EMBL/GenBank/DDBJ databases">
        <authorList>
            <person name="Kanchanasin P."/>
            <person name="Saeng-In P."/>
            <person name="Phongsopitanun W."/>
            <person name="Yuki M."/>
            <person name="Kudo T."/>
            <person name="Ohkuma M."/>
            <person name="Tanasupawat S."/>
        </authorList>
    </citation>
    <scope>NUCLEOTIDE SEQUENCE</scope>
    <source>
        <strain evidence="2">GKU 128</strain>
    </source>
</reference>
<dbReference type="AlphaFoldDB" id="A0A939PGA7"/>
<feature type="domain" description="HTH cro/C1-type" evidence="1">
    <location>
        <begin position="56"/>
        <end position="113"/>
    </location>
</feature>
<evidence type="ECO:0000313" key="2">
    <source>
        <dbReference type="EMBL" id="MBO2448669.1"/>
    </source>
</evidence>
<dbReference type="InterPro" id="IPR001387">
    <property type="entry name" value="Cro/C1-type_HTH"/>
</dbReference>
<dbReference type="EMBL" id="JAGEOJ010000006">
    <property type="protein sequence ID" value="MBO2448669.1"/>
    <property type="molecule type" value="Genomic_DNA"/>
</dbReference>
<dbReference type="SMART" id="SM00530">
    <property type="entry name" value="HTH_XRE"/>
    <property type="match status" value="2"/>
</dbReference>
<dbReference type="Proteomes" id="UP000669179">
    <property type="component" value="Unassembled WGS sequence"/>
</dbReference>
<dbReference type="SUPFAM" id="SSF47413">
    <property type="entry name" value="lambda repressor-like DNA-binding domains"/>
    <property type="match status" value="2"/>
</dbReference>
<dbReference type="GO" id="GO:0003677">
    <property type="term" value="F:DNA binding"/>
    <property type="evidence" value="ECO:0007669"/>
    <property type="project" value="InterPro"/>
</dbReference>
<dbReference type="Gene3D" id="1.10.260.40">
    <property type="entry name" value="lambda repressor-like DNA-binding domains"/>
    <property type="match status" value="2"/>
</dbReference>
<dbReference type="Pfam" id="PF13560">
    <property type="entry name" value="HTH_31"/>
    <property type="match status" value="1"/>
</dbReference>
<sequence length="126" mass="13985">MSLAQLGEQLGVSRAQVWQWQDGRSVPTPHNLVELARVLEVDPYELFDADPQAPSLHDLRVRQGLSAKDLAEKAGLSYEGLVHRLDLGRGPAEVPEEVLGKLAEVLKVDVKAVRDACLRSRERRPT</sequence>
<evidence type="ECO:0000313" key="3">
    <source>
        <dbReference type="Proteomes" id="UP000669179"/>
    </source>
</evidence>
<accession>A0A939PGA7</accession>
<dbReference type="InterPro" id="IPR010982">
    <property type="entry name" value="Lambda_DNA-bd_dom_sf"/>
</dbReference>
<dbReference type="CDD" id="cd00093">
    <property type="entry name" value="HTH_XRE"/>
    <property type="match status" value="2"/>
</dbReference>
<organism evidence="2 3">
    <name type="scientific">Actinomadura barringtoniae</name>
    <dbReference type="NCBI Taxonomy" id="1427535"/>
    <lineage>
        <taxon>Bacteria</taxon>
        <taxon>Bacillati</taxon>
        <taxon>Actinomycetota</taxon>
        <taxon>Actinomycetes</taxon>
        <taxon>Streptosporangiales</taxon>
        <taxon>Thermomonosporaceae</taxon>
        <taxon>Actinomadura</taxon>
    </lineage>
</organism>
<keyword evidence="3" id="KW-1185">Reference proteome</keyword>
<evidence type="ECO:0000259" key="1">
    <source>
        <dbReference type="PROSITE" id="PS50943"/>
    </source>
</evidence>